<dbReference type="AlphaFoldDB" id="A0A9R1WSY7"/>
<dbReference type="EMBL" id="NBSK02000001">
    <property type="protein sequence ID" value="KAJ0228176.1"/>
    <property type="molecule type" value="Genomic_DNA"/>
</dbReference>
<sequence length="189" mass="22093">MDNDKEAKVGMTKLQHQKNFEFREVPEIDDRRCEEKSNEGWSDDEYTDKFVSDNGTFVSDNDKEAKVGMAELQHQKIFEFGDVPEIDDRRCEEKSNEGWSDDEYTQQKTAFNLWYCIPFIPDCLEPILEPGPFHSLGPNDKLIVNQTYNTKKDLAFAIKVEKSSKSRYQIVCMQEKCHWRLYASLIKGT</sequence>
<comment type="caution">
    <text evidence="1">The sequence shown here is derived from an EMBL/GenBank/DDBJ whole genome shotgun (WGS) entry which is preliminary data.</text>
</comment>
<protein>
    <recommendedName>
        <fullName evidence="3">Transposase MuDR plant domain-containing protein</fullName>
    </recommendedName>
</protein>
<dbReference type="Proteomes" id="UP000235145">
    <property type="component" value="Unassembled WGS sequence"/>
</dbReference>
<evidence type="ECO:0000313" key="1">
    <source>
        <dbReference type="EMBL" id="KAJ0228176.1"/>
    </source>
</evidence>
<evidence type="ECO:0008006" key="3">
    <source>
        <dbReference type="Google" id="ProtNLM"/>
    </source>
</evidence>
<proteinExistence type="predicted"/>
<evidence type="ECO:0000313" key="2">
    <source>
        <dbReference type="Proteomes" id="UP000235145"/>
    </source>
</evidence>
<organism evidence="1 2">
    <name type="scientific">Lactuca sativa</name>
    <name type="common">Garden lettuce</name>
    <dbReference type="NCBI Taxonomy" id="4236"/>
    <lineage>
        <taxon>Eukaryota</taxon>
        <taxon>Viridiplantae</taxon>
        <taxon>Streptophyta</taxon>
        <taxon>Embryophyta</taxon>
        <taxon>Tracheophyta</taxon>
        <taxon>Spermatophyta</taxon>
        <taxon>Magnoliopsida</taxon>
        <taxon>eudicotyledons</taxon>
        <taxon>Gunneridae</taxon>
        <taxon>Pentapetalae</taxon>
        <taxon>asterids</taxon>
        <taxon>campanulids</taxon>
        <taxon>Asterales</taxon>
        <taxon>Asteraceae</taxon>
        <taxon>Cichorioideae</taxon>
        <taxon>Cichorieae</taxon>
        <taxon>Lactucinae</taxon>
        <taxon>Lactuca</taxon>
    </lineage>
</organism>
<gene>
    <name evidence="1" type="ORF">LSAT_V11C100043040</name>
</gene>
<reference evidence="1 2" key="1">
    <citation type="journal article" date="2017" name="Nat. Commun.">
        <title>Genome assembly with in vitro proximity ligation data and whole-genome triplication in lettuce.</title>
        <authorList>
            <person name="Reyes-Chin-Wo S."/>
            <person name="Wang Z."/>
            <person name="Yang X."/>
            <person name="Kozik A."/>
            <person name="Arikit S."/>
            <person name="Song C."/>
            <person name="Xia L."/>
            <person name="Froenicke L."/>
            <person name="Lavelle D.O."/>
            <person name="Truco M.J."/>
            <person name="Xia R."/>
            <person name="Zhu S."/>
            <person name="Xu C."/>
            <person name="Xu H."/>
            <person name="Xu X."/>
            <person name="Cox K."/>
            <person name="Korf I."/>
            <person name="Meyers B.C."/>
            <person name="Michelmore R.W."/>
        </authorList>
    </citation>
    <scope>NUCLEOTIDE SEQUENCE [LARGE SCALE GENOMIC DNA]</scope>
    <source>
        <strain evidence="2">cv. Salinas</strain>
        <tissue evidence="1">Seedlings</tissue>
    </source>
</reference>
<accession>A0A9R1WSY7</accession>
<name>A0A9R1WSY7_LACSA</name>
<keyword evidence="2" id="KW-1185">Reference proteome</keyword>